<dbReference type="RefSeq" id="XP_003070981.1">
    <property type="nucleotide sequence ID" value="XM_003070935.1"/>
</dbReference>
<evidence type="ECO:0000313" key="4">
    <source>
        <dbReference type="Proteomes" id="UP000009084"/>
    </source>
</evidence>
<feature type="region of interest" description="Disordered" evidence="1">
    <location>
        <begin position="1"/>
        <end position="53"/>
    </location>
</feature>
<sequence>MSSPAVSNAPQVDSKSSKKKRGKAEAAAAPSTPPVQEPTTSTEAPVNGASHEFPFLKELQKSLRNATKKLNATAKVDAIIAENPGVSLDDLVTSKKINADQKAQVLKKPVLQENIASIEEQLSQFKQYGAYYNDRLEKQKEELDKAHKEELDSIKQDVVAETLQAAEKDFRERLLTLSKFLRAAAAMRRSGDETSSDSRAFEGSLFQVYGGTPEAVDAMNKLIQGADEKVPGVEGELLEVPYSRVKQASLDYMPPTEATWTEEAQQPTESAPVAETIQTTDPTLANAGMTELQDQTLMAQAPTSNGVTSAPSQPAETVPAQTVVTNGAANPMAQAAWEPQASITTSQVGEEWVDVETPLKTAEAPPASTQEGPQLPSQFANSWAEDVPVRLPAPAEETQPGDGFERVVHHARQNSGRGRGFRNRGPRGDGHRGRGHFRGDRGEFRGRGRGRGDFRSGRGRGSYHNQGGEAAPAQ</sequence>
<proteinExistence type="predicted"/>
<dbReference type="AlphaFoldDB" id="C5P2K5"/>
<dbReference type="Proteomes" id="UP000009084">
    <property type="component" value="Unassembled WGS sequence"/>
</dbReference>
<feature type="compositionally biased region" description="Basic and acidic residues" evidence="1">
    <location>
        <begin position="426"/>
        <end position="456"/>
    </location>
</feature>
<evidence type="ECO:0000256" key="1">
    <source>
        <dbReference type="SAM" id="MobiDB-lite"/>
    </source>
</evidence>
<gene>
    <name evidence="3" type="ORF">CPC735_041000</name>
</gene>
<dbReference type="HOGENOM" id="CLU_031644_0_0_1"/>
<organism evidence="3 4">
    <name type="scientific">Coccidioides posadasii (strain C735)</name>
    <name type="common">Valley fever fungus</name>
    <dbReference type="NCBI Taxonomy" id="222929"/>
    <lineage>
        <taxon>Eukaryota</taxon>
        <taxon>Fungi</taxon>
        <taxon>Dikarya</taxon>
        <taxon>Ascomycota</taxon>
        <taxon>Pezizomycotina</taxon>
        <taxon>Eurotiomycetes</taxon>
        <taxon>Eurotiomycetidae</taxon>
        <taxon>Onygenales</taxon>
        <taxon>Onygenaceae</taxon>
        <taxon>Coccidioides</taxon>
    </lineage>
</organism>
<dbReference type="Pfam" id="PF26434">
    <property type="entry name" value="YAG7_C"/>
    <property type="match status" value="1"/>
</dbReference>
<accession>C5P2K5</accession>
<comment type="caution">
    <text evidence="3">The sequence shown here is derived from an EMBL/GenBank/DDBJ whole genome shotgun (WGS) entry which is preliminary data.</text>
</comment>
<protein>
    <recommendedName>
        <fullName evidence="2">YAG7-like dimerisation domain-containing protein</fullName>
    </recommendedName>
</protein>
<feature type="region of interest" description="Disordered" evidence="1">
    <location>
        <begin position="411"/>
        <end position="474"/>
    </location>
</feature>
<name>C5P2K5_COCP7</name>
<evidence type="ECO:0000259" key="2">
    <source>
        <dbReference type="Pfam" id="PF26434"/>
    </source>
</evidence>
<reference evidence="3 4" key="1">
    <citation type="journal article" date="2009" name="Genome Res.">
        <title>Comparative genomic analyses of the human fungal pathogens Coccidioides and their relatives.</title>
        <authorList>
            <person name="Sharpton T.J."/>
            <person name="Stajich J.E."/>
            <person name="Rounsley S.D."/>
            <person name="Gardner M.J."/>
            <person name="Wortman J.R."/>
            <person name="Jordar V.S."/>
            <person name="Maiti R."/>
            <person name="Kodira C.D."/>
            <person name="Neafsey D.E."/>
            <person name="Zeng Q."/>
            <person name="Hung C.-Y."/>
            <person name="McMahan C."/>
            <person name="Muszewska A."/>
            <person name="Grynberg M."/>
            <person name="Mandel M.A."/>
            <person name="Kellner E.M."/>
            <person name="Barker B.M."/>
            <person name="Galgiani J.N."/>
            <person name="Orbach M.J."/>
            <person name="Kirkland T.N."/>
            <person name="Cole G.T."/>
            <person name="Henn M.R."/>
            <person name="Birren B.W."/>
            <person name="Taylor J.W."/>
        </authorList>
    </citation>
    <scope>NUCLEOTIDE SEQUENCE [LARGE SCALE GENOMIC DNA]</scope>
    <source>
        <strain evidence="4">C735</strain>
    </source>
</reference>
<dbReference type="EMBL" id="ACFW01000014">
    <property type="protein sequence ID" value="EER28836.1"/>
    <property type="molecule type" value="Genomic_DNA"/>
</dbReference>
<feature type="domain" description="YAG7-like dimerisation" evidence="2">
    <location>
        <begin position="167"/>
        <end position="250"/>
    </location>
</feature>
<dbReference type="VEuPathDB" id="FungiDB:CPC735_041000"/>
<feature type="compositionally biased region" description="Polar residues" evidence="1">
    <location>
        <begin position="1"/>
        <end position="13"/>
    </location>
</feature>
<evidence type="ECO:0000313" key="3">
    <source>
        <dbReference type="EMBL" id="EER28836.1"/>
    </source>
</evidence>
<dbReference type="InterPro" id="IPR058602">
    <property type="entry name" value="YAG7_dimerisation_dom"/>
</dbReference>
<dbReference type="OrthoDB" id="5399559at2759"/>
<dbReference type="KEGG" id="cpw:9696475"/>